<evidence type="ECO:0000313" key="2">
    <source>
        <dbReference type="Proteomes" id="UP000299102"/>
    </source>
</evidence>
<accession>A0A4C1Y0X5</accession>
<keyword evidence="2" id="KW-1185">Reference proteome</keyword>
<evidence type="ECO:0000313" key="1">
    <source>
        <dbReference type="EMBL" id="GBP69911.1"/>
    </source>
</evidence>
<dbReference type="EMBL" id="BGZK01001056">
    <property type="protein sequence ID" value="GBP69911.1"/>
    <property type="molecule type" value="Genomic_DNA"/>
</dbReference>
<gene>
    <name evidence="1" type="ORF">EVAR_83229_1</name>
</gene>
<dbReference type="Proteomes" id="UP000299102">
    <property type="component" value="Unassembled WGS sequence"/>
</dbReference>
<comment type="caution">
    <text evidence="1">The sequence shown here is derived from an EMBL/GenBank/DDBJ whole genome shotgun (WGS) entry which is preliminary data.</text>
</comment>
<dbReference type="AlphaFoldDB" id="A0A4C1Y0X5"/>
<protein>
    <submittedName>
        <fullName evidence="1">Uncharacterized protein</fullName>
    </submittedName>
</protein>
<name>A0A4C1Y0X5_EUMVA</name>
<sequence>MSVLAAAVVRRARPGLERVADVLHATTHGVHLTAAAPLPPVSSKSELWLIAESKLKRDGNRTENGTRIRIENGSDSKIKNGSGDENQCWDGIEIENVTGIGIGNETGLRWTLINTKKERTLFVFMLAELPALTIWWTRCNGDLAAIGMRYFCAHVNAEDYFKSQGRLGPPPARRPPPAAVSGFRGLTLADLSSRQTICYC</sequence>
<organism evidence="1 2">
    <name type="scientific">Eumeta variegata</name>
    <name type="common">Bagworm moth</name>
    <name type="synonym">Eumeta japonica</name>
    <dbReference type="NCBI Taxonomy" id="151549"/>
    <lineage>
        <taxon>Eukaryota</taxon>
        <taxon>Metazoa</taxon>
        <taxon>Ecdysozoa</taxon>
        <taxon>Arthropoda</taxon>
        <taxon>Hexapoda</taxon>
        <taxon>Insecta</taxon>
        <taxon>Pterygota</taxon>
        <taxon>Neoptera</taxon>
        <taxon>Endopterygota</taxon>
        <taxon>Lepidoptera</taxon>
        <taxon>Glossata</taxon>
        <taxon>Ditrysia</taxon>
        <taxon>Tineoidea</taxon>
        <taxon>Psychidae</taxon>
        <taxon>Oiketicinae</taxon>
        <taxon>Eumeta</taxon>
    </lineage>
</organism>
<proteinExistence type="predicted"/>
<reference evidence="1 2" key="1">
    <citation type="journal article" date="2019" name="Commun. Biol.">
        <title>The bagworm genome reveals a unique fibroin gene that provides high tensile strength.</title>
        <authorList>
            <person name="Kono N."/>
            <person name="Nakamura H."/>
            <person name="Ohtoshi R."/>
            <person name="Tomita M."/>
            <person name="Numata K."/>
            <person name="Arakawa K."/>
        </authorList>
    </citation>
    <scope>NUCLEOTIDE SEQUENCE [LARGE SCALE GENOMIC DNA]</scope>
</reference>